<dbReference type="Proteomes" id="UP000002195">
    <property type="component" value="Unassembled WGS sequence"/>
</dbReference>
<dbReference type="SMART" id="SM00533">
    <property type="entry name" value="MUTSd"/>
    <property type="match status" value="1"/>
</dbReference>
<dbReference type="GO" id="GO:0003690">
    <property type="term" value="F:double-stranded DNA binding"/>
    <property type="evidence" value="ECO:0000318"/>
    <property type="project" value="GO_Central"/>
</dbReference>
<dbReference type="InterPro" id="IPR027417">
    <property type="entry name" value="P-loop_NTPase"/>
</dbReference>
<dbReference type="dictyBase" id="DDB_G0284747">
    <property type="gene designation" value="msh5"/>
</dbReference>
<dbReference type="FunFam" id="1.10.1420.10:FF:000099">
    <property type="entry name" value="DNA mismatch repair protein"/>
    <property type="match status" value="1"/>
</dbReference>
<dbReference type="FunFam" id="3.40.50.300:FF:002844">
    <property type="entry name" value="DNA mismatch repair protein"/>
    <property type="match status" value="1"/>
</dbReference>
<dbReference type="Pfam" id="PF05192">
    <property type="entry name" value="MutS_III"/>
    <property type="match status" value="1"/>
</dbReference>
<dbReference type="InParanoid" id="Q54P75"/>
<evidence type="ECO:0000256" key="3">
    <source>
        <dbReference type="ARBA" id="ARBA00022840"/>
    </source>
</evidence>
<dbReference type="GO" id="GO:0005634">
    <property type="term" value="C:nucleus"/>
    <property type="evidence" value="ECO:0000318"/>
    <property type="project" value="GO_Central"/>
</dbReference>
<dbReference type="HOGENOM" id="CLU_002472_8_0_1"/>
<dbReference type="PIRSF" id="PIRSF005813">
    <property type="entry name" value="MSH2"/>
    <property type="match status" value="1"/>
</dbReference>
<dbReference type="PANTHER" id="PTHR11361:SF20">
    <property type="entry name" value="MUTS PROTEIN HOMOLOG 5"/>
    <property type="match status" value="1"/>
</dbReference>
<evidence type="ECO:0000313" key="7">
    <source>
        <dbReference type="Proteomes" id="UP000002195"/>
    </source>
</evidence>
<dbReference type="EMBL" id="AAFI02000071">
    <property type="protein sequence ID" value="EAL65026.1"/>
    <property type="molecule type" value="Genomic_DNA"/>
</dbReference>
<dbReference type="FunFam" id="3.30.420.110:FF:000062">
    <property type="entry name" value="DNA mismatch repair protein"/>
    <property type="match status" value="1"/>
</dbReference>
<keyword evidence="2" id="KW-0547">Nucleotide-binding</keyword>
<dbReference type="SMART" id="SM00534">
    <property type="entry name" value="MUTSac"/>
    <property type="match status" value="1"/>
</dbReference>
<dbReference type="Gene3D" id="3.30.420.110">
    <property type="entry name" value="MutS, connector domain"/>
    <property type="match status" value="1"/>
</dbReference>
<dbReference type="GO" id="GO:0006298">
    <property type="term" value="P:mismatch repair"/>
    <property type="evidence" value="ECO:0007669"/>
    <property type="project" value="InterPro"/>
</dbReference>
<dbReference type="GO" id="GO:0007131">
    <property type="term" value="P:reciprocal meiotic recombination"/>
    <property type="evidence" value="ECO:0000250"/>
    <property type="project" value="dictyBase"/>
</dbReference>
<dbReference type="InterPro" id="IPR036187">
    <property type="entry name" value="DNA_mismatch_repair_MutS_sf"/>
</dbReference>
<dbReference type="Gene3D" id="3.40.50.300">
    <property type="entry name" value="P-loop containing nucleotide triphosphate hydrolases"/>
    <property type="match status" value="1"/>
</dbReference>
<dbReference type="PaxDb" id="44689-DDB0231220"/>
<dbReference type="GO" id="GO:0140664">
    <property type="term" value="F:ATP-dependent DNA damage sensor activity"/>
    <property type="evidence" value="ECO:0007669"/>
    <property type="project" value="InterPro"/>
</dbReference>
<dbReference type="PROSITE" id="PS00486">
    <property type="entry name" value="DNA_MISMATCH_REPAIR_2"/>
    <property type="match status" value="1"/>
</dbReference>
<comment type="similarity">
    <text evidence="1">Belongs to the DNA mismatch repair MutS family.</text>
</comment>
<dbReference type="PRO" id="PR:Q54P75"/>
<name>Q54P75_DICDI</name>
<keyword evidence="3" id="KW-0067">ATP-binding</keyword>
<dbReference type="OMA" id="CSVYFMP"/>
<dbReference type="GeneID" id="8624752"/>
<evidence type="ECO:0000256" key="2">
    <source>
        <dbReference type="ARBA" id="ARBA00022741"/>
    </source>
</evidence>
<keyword evidence="7" id="KW-1185">Reference proteome</keyword>
<dbReference type="InterPro" id="IPR007696">
    <property type="entry name" value="DNA_mismatch_repair_MutS_core"/>
</dbReference>
<dbReference type="GO" id="GO:0030983">
    <property type="term" value="F:mismatched DNA binding"/>
    <property type="evidence" value="ECO:0007669"/>
    <property type="project" value="InterPro"/>
</dbReference>
<gene>
    <name evidence="6" type="primary">msh5</name>
    <name evidence="6" type="ORF">DDB_G0284747</name>
</gene>
<dbReference type="SUPFAM" id="SSF52540">
    <property type="entry name" value="P-loop containing nucleoside triphosphate hydrolases"/>
    <property type="match status" value="1"/>
</dbReference>
<dbReference type="GO" id="GO:0051026">
    <property type="term" value="P:chiasma assembly"/>
    <property type="evidence" value="ECO:0000318"/>
    <property type="project" value="GO_Central"/>
</dbReference>
<dbReference type="VEuPathDB" id="AmoebaDB:DDB_G0284747"/>
<dbReference type="FunCoup" id="Q54P75">
    <property type="interactions" value="218"/>
</dbReference>
<dbReference type="Pfam" id="PF00488">
    <property type="entry name" value="MutS_V"/>
    <property type="match status" value="1"/>
</dbReference>
<dbReference type="GO" id="GO:0005524">
    <property type="term" value="F:ATP binding"/>
    <property type="evidence" value="ECO:0007669"/>
    <property type="project" value="UniProtKB-KW"/>
</dbReference>
<organism evidence="6 7">
    <name type="scientific">Dictyostelium discoideum</name>
    <name type="common">Social amoeba</name>
    <dbReference type="NCBI Taxonomy" id="44689"/>
    <lineage>
        <taxon>Eukaryota</taxon>
        <taxon>Amoebozoa</taxon>
        <taxon>Evosea</taxon>
        <taxon>Eumycetozoa</taxon>
        <taxon>Dictyostelia</taxon>
        <taxon>Dictyosteliales</taxon>
        <taxon>Dictyosteliaceae</taxon>
        <taxon>Dictyostelium</taxon>
    </lineage>
</organism>
<dbReference type="eggNOG" id="KOG0221">
    <property type="taxonomic scope" value="Eukaryota"/>
</dbReference>
<proteinExistence type="inferred from homology"/>
<dbReference type="InterPro" id="IPR045076">
    <property type="entry name" value="MutS"/>
</dbReference>
<evidence type="ECO:0000259" key="5">
    <source>
        <dbReference type="PROSITE" id="PS00486"/>
    </source>
</evidence>
<sequence>MNTHNILINNQSPIGWVDNEIPPHHIIGSNKSINENTNGISNDNIEIDNQSHSILAVFYQDLKIGVAYYDRLESNIYLCQCWEDENFSCLNSIKQLINPKVIIIPSRMPQKFIDNILRNLDDSNENNEKQTSKNTQYHYSRFSDFTFESSKNRLLNLKLSMCNTNNTTIKYTFLQNVFNFDNIEMIRAVGGLLSYLSKYILLDDFDSLDNLIINEICPITLNQYLLLDNNTLFSLQIFSNQNHPSCYSFGNSKEGLSLFGLFDKTKTTMGKKLLKTWFMRPSRNRFVIEERQNLIQFFSSQENSSLKFELLDNLKNIKDLKIILSRISSSQNPSKDFISIYKTFHYFLKIKLLIVPKNSELPFLKKLNNLYPQSLVNIYQKFESIFFFADQDDQRISIREGVDEELDQLRNVYLSMDEILTEHGELERVKFTNLTWITSFHLVYYPQLGCLICIPIEESIAIGNQINIPSLSFIFKTSSYLYFQNQKTKELDDFFGDIHNDILDIQSRIEKEVVDEIMSNSGSIIDLCNYCTQLDCILSLASCVQAYDLVKPIISTEQQEIEIQSGRHLIQEYCVTNFIPNDTQNDPTKPVVIVSGPNQSGKSIYIKQVALIVFLGQIGSYVPAKSATISLFDHIYTRISSRESNAISESSFMIDCKQIAQMTRFATSRSLLIIDEYGKGTNPLDGISLLYGLLVFLLTKSPSTPKTFICTHFYEFFELISNSTDSIFNKVLFNTMEFVIETNNNQNNNNKFLDLQSTNTTTNTKTNNNNIFNTTNKITNTNNKPNEFIPFYKLKEGISSSSFGILCAKIAGVNENVVNRAYEIMDHQKQYKTINCQNFEPISPNQSKIKKYNELLDYFENFDPNKDSFENLFSIINKYD</sequence>
<dbReference type="Gene3D" id="1.10.1420.10">
    <property type="match status" value="1"/>
</dbReference>
<evidence type="ECO:0000256" key="4">
    <source>
        <dbReference type="ARBA" id="ARBA00023125"/>
    </source>
</evidence>
<evidence type="ECO:0000313" key="6">
    <source>
        <dbReference type="EMBL" id="EAL65026.1"/>
    </source>
</evidence>
<dbReference type="SUPFAM" id="SSF48334">
    <property type="entry name" value="DNA repair protein MutS, domain III"/>
    <property type="match status" value="1"/>
</dbReference>
<evidence type="ECO:0000256" key="1">
    <source>
        <dbReference type="ARBA" id="ARBA00006271"/>
    </source>
</evidence>
<dbReference type="RefSeq" id="XP_638383.1">
    <property type="nucleotide sequence ID" value="XM_633291.1"/>
</dbReference>
<protein>
    <recommendedName>
        <fullName evidence="5">DNA mismatch repair proteins mutS family domain-containing protein</fullName>
    </recommendedName>
</protein>
<dbReference type="SMR" id="Q54P75"/>
<keyword evidence="4" id="KW-0238">DNA-binding</keyword>
<comment type="caution">
    <text evidence="6">The sequence shown here is derived from an EMBL/GenBank/DDBJ whole genome shotgun (WGS) entry which is preliminary data.</text>
</comment>
<accession>Q54P75</accession>
<dbReference type="SUPFAM" id="SSF53150">
    <property type="entry name" value="DNA repair protein MutS, domain II"/>
    <property type="match status" value="1"/>
</dbReference>
<dbReference type="InterPro" id="IPR036678">
    <property type="entry name" value="MutS_con_dom_sf"/>
</dbReference>
<dbReference type="PANTHER" id="PTHR11361">
    <property type="entry name" value="DNA MISMATCH REPAIR PROTEIN MUTS FAMILY MEMBER"/>
    <property type="match status" value="1"/>
</dbReference>
<dbReference type="KEGG" id="ddi:DDB_G0284747"/>
<dbReference type="InterPro" id="IPR011184">
    <property type="entry name" value="DNA_mismatch_repair_Msh2"/>
</dbReference>
<dbReference type="STRING" id="44689.Q54P75"/>
<dbReference type="AlphaFoldDB" id="Q54P75"/>
<reference evidence="6 7" key="1">
    <citation type="journal article" date="2005" name="Nature">
        <title>The genome of the social amoeba Dictyostelium discoideum.</title>
        <authorList>
            <consortium name="The Dictyostelium discoideum Sequencing Consortium"/>
            <person name="Eichinger L."/>
            <person name="Pachebat J.A."/>
            <person name="Glockner G."/>
            <person name="Rajandream M.A."/>
            <person name="Sucgang R."/>
            <person name="Berriman M."/>
            <person name="Song J."/>
            <person name="Olsen R."/>
            <person name="Szafranski K."/>
            <person name="Xu Q."/>
            <person name="Tunggal B."/>
            <person name="Kummerfeld S."/>
            <person name="Madera M."/>
            <person name="Konfortov B.A."/>
            <person name="Rivero F."/>
            <person name="Bankier A.T."/>
            <person name="Lehmann R."/>
            <person name="Hamlin N."/>
            <person name="Davies R."/>
            <person name="Gaudet P."/>
            <person name="Fey P."/>
            <person name="Pilcher K."/>
            <person name="Chen G."/>
            <person name="Saunders D."/>
            <person name="Sodergren E."/>
            <person name="Davis P."/>
            <person name="Kerhornou A."/>
            <person name="Nie X."/>
            <person name="Hall N."/>
            <person name="Anjard C."/>
            <person name="Hemphill L."/>
            <person name="Bason N."/>
            <person name="Farbrother P."/>
            <person name="Desany B."/>
            <person name="Just E."/>
            <person name="Morio T."/>
            <person name="Rost R."/>
            <person name="Churcher C."/>
            <person name="Cooper J."/>
            <person name="Haydock S."/>
            <person name="van Driessche N."/>
            <person name="Cronin A."/>
            <person name="Goodhead I."/>
            <person name="Muzny D."/>
            <person name="Mourier T."/>
            <person name="Pain A."/>
            <person name="Lu M."/>
            <person name="Harper D."/>
            <person name="Lindsay R."/>
            <person name="Hauser H."/>
            <person name="James K."/>
            <person name="Quiles M."/>
            <person name="Madan Babu M."/>
            <person name="Saito T."/>
            <person name="Buchrieser C."/>
            <person name="Wardroper A."/>
            <person name="Felder M."/>
            <person name="Thangavelu M."/>
            <person name="Johnson D."/>
            <person name="Knights A."/>
            <person name="Loulseged H."/>
            <person name="Mungall K."/>
            <person name="Oliver K."/>
            <person name="Price C."/>
            <person name="Quail M.A."/>
            <person name="Urushihara H."/>
            <person name="Hernandez J."/>
            <person name="Rabbinowitsch E."/>
            <person name="Steffen D."/>
            <person name="Sanders M."/>
            <person name="Ma J."/>
            <person name="Kohara Y."/>
            <person name="Sharp S."/>
            <person name="Simmonds M."/>
            <person name="Spiegler S."/>
            <person name="Tivey A."/>
            <person name="Sugano S."/>
            <person name="White B."/>
            <person name="Walker D."/>
            <person name="Woodward J."/>
            <person name="Winckler T."/>
            <person name="Tanaka Y."/>
            <person name="Shaulsky G."/>
            <person name="Schleicher M."/>
            <person name="Weinstock G."/>
            <person name="Rosenthal A."/>
            <person name="Cox E.C."/>
            <person name="Chisholm R.L."/>
            <person name="Gibbs R."/>
            <person name="Loomis W.F."/>
            <person name="Platzer M."/>
            <person name="Kay R.R."/>
            <person name="Williams J."/>
            <person name="Dear P.H."/>
            <person name="Noegel A.A."/>
            <person name="Barrell B."/>
            <person name="Kuspa A."/>
        </authorList>
    </citation>
    <scope>NUCLEOTIDE SEQUENCE [LARGE SCALE GENOMIC DNA]</scope>
    <source>
        <strain evidence="6 7">AX4</strain>
    </source>
</reference>
<dbReference type="PhylomeDB" id="Q54P75"/>
<dbReference type="InterPro" id="IPR000432">
    <property type="entry name" value="DNA_mismatch_repair_MutS_C"/>
</dbReference>
<feature type="domain" description="DNA mismatch repair proteins mutS family" evidence="5">
    <location>
        <begin position="670"/>
        <end position="686"/>
    </location>
</feature>